<evidence type="ECO:0000313" key="3">
    <source>
        <dbReference type="Proteomes" id="UP000188268"/>
    </source>
</evidence>
<accession>A0A1R3G1B9</accession>
<protein>
    <submittedName>
        <fullName evidence="2">Kelch repeat type 1</fullName>
    </submittedName>
</protein>
<dbReference type="Proteomes" id="UP000188268">
    <property type="component" value="Unassembled WGS sequence"/>
</dbReference>
<dbReference type="Gramene" id="OMO51849">
    <property type="protein sequence ID" value="OMO51849"/>
    <property type="gene ID" value="CCACVL1_29550"/>
</dbReference>
<feature type="region of interest" description="Disordered" evidence="1">
    <location>
        <begin position="1"/>
        <end position="24"/>
    </location>
</feature>
<dbReference type="SUPFAM" id="SSF117281">
    <property type="entry name" value="Kelch motif"/>
    <property type="match status" value="1"/>
</dbReference>
<evidence type="ECO:0000256" key="1">
    <source>
        <dbReference type="SAM" id="MobiDB-lite"/>
    </source>
</evidence>
<feature type="compositionally biased region" description="Basic residues" evidence="1">
    <location>
        <begin position="8"/>
        <end position="18"/>
    </location>
</feature>
<gene>
    <name evidence="2" type="ORF">CCACVL1_29550</name>
</gene>
<dbReference type="EMBL" id="AWWV01015670">
    <property type="protein sequence ID" value="OMO51849.1"/>
    <property type="molecule type" value="Genomic_DNA"/>
</dbReference>
<dbReference type="AlphaFoldDB" id="A0A1R3G1B9"/>
<dbReference type="STRING" id="210143.A0A1R3G1B9"/>
<proteinExistence type="predicted"/>
<dbReference type="OrthoDB" id="1148980at2759"/>
<evidence type="ECO:0000313" key="2">
    <source>
        <dbReference type="EMBL" id="OMO51849.1"/>
    </source>
</evidence>
<keyword evidence="3" id="KW-1185">Reference proteome</keyword>
<reference evidence="2 3" key="1">
    <citation type="submission" date="2013-09" db="EMBL/GenBank/DDBJ databases">
        <title>Corchorus capsularis genome sequencing.</title>
        <authorList>
            <person name="Alam M."/>
            <person name="Haque M.S."/>
            <person name="Islam M.S."/>
            <person name="Emdad E.M."/>
            <person name="Islam M.M."/>
            <person name="Ahmed B."/>
            <person name="Halim A."/>
            <person name="Hossen Q.M.M."/>
            <person name="Hossain M.Z."/>
            <person name="Ahmed R."/>
            <person name="Khan M.M."/>
            <person name="Islam R."/>
            <person name="Rashid M.M."/>
            <person name="Khan S.A."/>
            <person name="Rahman M.S."/>
            <person name="Alam M."/>
        </authorList>
    </citation>
    <scope>NUCLEOTIDE SEQUENCE [LARGE SCALE GENOMIC DNA]</scope>
    <source>
        <strain evidence="3">cv. CVL-1</strain>
        <tissue evidence="2">Whole seedling</tissue>
    </source>
</reference>
<organism evidence="2 3">
    <name type="scientific">Corchorus capsularis</name>
    <name type="common">Jute</name>
    <dbReference type="NCBI Taxonomy" id="210143"/>
    <lineage>
        <taxon>Eukaryota</taxon>
        <taxon>Viridiplantae</taxon>
        <taxon>Streptophyta</taxon>
        <taxon>Embryophyta</taxon>
        <taxon>Tracheophyta</taxon>
        <taxon>Spermatophyta</taxon>
        <taxon>Magnoliopsida</taxon>
        <taxon>eudicotyledons</taxon>
        <taxon>Gunneridae</taxon>
        <taxon>Pentapetalae</taxon>
        <taxon>rosids</taxon>
        <taxon>malvids</taxon>
        <taxon>Malvales</taxon>
        <taxon>Malvaceae</taxon>
        <taxon>Grewioideae</taxon>
        <taxon>Apeibeae</taxon>
        <taxon>Corchorus</taxon>
    </lineage>
</organism>
<sequence>MQPDSHACSRKRKRRGNRHSMEAAPPLSPSVILFYNHRSGKVSCSVYALNTAAVLEDNGDDTKPLPPPLFRFEKKKFPILPGYAALGSKIYIFGGMNSAEACKDNPALEKYSSDTYVFDTTQHLPPPSDDPKAFLLKGPSLNAPKYHPISVVFKGKIYVFPSRFSCQAMLSKTPMLGPKCELLDHGLWTALPDPPLLDQHVQGRLDIQSPVSLYKDAEFHHFVLRLITTF</sequence>
<name>A0A1R3G1B9_COCAP</name>
<comment type="caution">
    <text evidence="2">The sequence shown here is derived from an EMBL/GenBank/DDBJ whole genome shotgun (WGS) entry which is preliminary data.</text>
</comment>
<dbReference type="Gene3D" id="2.120.10.80">
    <property type="entry name" value="Kelch-type beta propeller"/>
    <property type="match status" value="1"/>
</dbReference>
<dbReference type="InterPro" id="IPR015915">
    <property type="entry name" value="Kelch-typ_b-propeller"/>
</dbReference>